<accession>A0A167KBB9</accession>
<proteinExistence type="predicted"/>
<name>A0A167KBB9_CALVF</name>
<protein>
    <submittedName>
        <fullName evidence="1">Uncharacterized protein</fullName>
    </submittedName>
</protein>
<dbReference type="Proteomes" id="UP000076738">
    <property type="component" value="Unassembled WGS sequence"/>
</dbReference>
<keyword evidence="2" id="KW-1185">Reference proteome</keyword>
<dbReference type="OrthoDB" id="3343133at2759"/>
<evidence type="ECO:0000313" key="2">
    <source>
        <dbReference type="Proteomes" id="UP000076738"/>
    </source>
</evidence>
<reference evidence="1 2" key="1">
    <citation type="journal article" date="2016" name="Mol. Biol. Evol.">
        <title>Comparative Genomics of Early-Diverging Mushroom-Forming Fungi Provides Insights into the Origins of Lignocellulose Decay Capabilities.</title>
        <authorList>
            <person name="Nagy L.G."/>
            <person name="Riley R."/>
            <person name="Tritt A."/>
            <person name="Adam C."/>
            <person name="Daum C."/>
            <person name="Floudas D."/>
            <person name="Sun H."/>
            <person name="Yadav J.S."/>
            <person name="Pangilinan J."/>
            <person name="Larsson K.H."/>
            <person name="Matsuura K."/>
            <person name="Barry K."/>
            <person name="Labutti K."/>
            <person name="Kuo R."/>
            <person name="Ohm R.A."/>
            <person name="Bhattacharya S.S."/>
            <person name="Shirouzu T."/>
            <person name="Yoshinaga Y."/>
            <person name="Martin F.M."/>
            <person name="Grigoriev I.V."/>
            <person name="Hibbett D.S."/>
        </authorList>
    </citation>
    <scope>NUCLEOTIDE SEQUENCE [LARGE SCALE GENOMIC DNA]</scope>
    <source>
        <strain evidence="1 2">TUFC12733</strain>
    </source>
</reference>
<sequence>MPTHLLTLGKDPAITYAFMDQLAAARPGTYTASTAHSPEEFETYAKDEKDKIDFVLLGAAQTDEQVANAKRIVASVWGKAKESKDDPGEGKWVLRLPPSLLTKEGKEGGMLRWFLEQVEG</sequence>
<gene>
    <name evidence="1" type="ORF">CALVIDRAFT_565537</name>
</gene>
<dbReference type="AlphaFoldDB" id="A0A167KBB9"/>
<organism evidence="1 2">
    <name type="scientific">Calocera viscosa (strain TUFC12733)</name>
    <dbReference type="NCBI Taxonomy" id="1330018"/>
    <lineage>
        <taxon>Eukaryota</taxon>
        <taxon>Fungi</taxon>
        <taxon>Dikarya</taxon>
        <taxon>Basidiomycota</taxon>
        <taxon>Agaricomycotina</taxon>
        <taxon>Dacrymycetes</taxon>
        <taxon>Dacrymycetales</taxon>
        <taxon>Dacrymycetaceae</taxon>
        <taxon>Calocera</taxon>
    </lineage>
</organism>
<dbReference type="EMBL" id="KV417294">
    <property type="protein sequence ID" value="KZO94465.1"/>
    <property type="molecule type" value="Genomic_DNA"/>
</dbReference>
<evidence type="ECO:0000313" key="1">
    <source>
        <dbReference type="EMBL" id="KZO94465.1"/>
    </source>
</evidence>